<proteinExistence type="predicted"/>
<protein>
    <submittedName>
        <fullName evidence="1">Uncharacterized protein</fullName>
    </submittedName>
</protein>
<dbReference type="AlphaFoldDB" id="A0A1E5BIK0"/>
<organism evidence="1 2">
    <name type="scientific">Vibrio genomosp. F10 str. ZF-129</name>
    <dbReference type="NCBI Taxonomy" id="1187848"/>
    <lineage>
        <taxon>Bacteria</taxon>
        <taxon>Pseudomonadati</taxon>
        <taxon>Pseudomonadota</taxon>
        <taxon>Gammaproteobacteria</taxon>
        <taxon>Vibrionales</taxon>
        <taxon>Vibrionaceae</taxon>
        <taxon>Vibrio</taxon>
    </lineage>
</organism>
<sequence>MKLTFTDHTNTTHEIDVENTINTAAISQSIVDELSSSYSLPTFWEEHNYTIESDEDLRWVMNAANTIQRQLVEKGPFTQTDYLEGLSSHLTQHFYEKIKTLDISPIDLCVNAIVMSMEDQFEESVLDELRTALFDKISLLDKSSVFDVIDGVAELFYSPGVDLNNGSAEDTELRFEVSGSKGLINVNGIHSLLKLANLASVDFISYLERAYEDHPCVDYLNENPFQPDAQLPVTFSAELLSIVIDNACYGGVSALTTYVNVTDFILRDINKPVRLTKGAIGVEDVIWGSGHAETISDYVQLSTTDVDWCVLPKAMERDSVYGYSIHRLTSDIQQSEFNAIAA</sequence>
<evidence type="ECO:0000313" key="1">
    <source>
        <dbReference type="EMBL" id="OEE37275.1"/>
    </source>
</evidence>
<reference evidence="1 2" key="1">
    <citation type="journal article" date="2012" name="Science">
        <title>Ecological populations of bacteria act as socially cohesive units of antibiotic production and resistance.</title>
        <authorList>
            <person name="Cordero O.X."/>
            <person name="Wildschutte H."/>
            <person name="Kirkup B."/>
            <person name="Proehl S."/>
            <person name="Ngo L."/>
            <person name="Hussain F."/>
            <person name="Le Roux F."/>
            <person name="Mincer T."/>
            <person name="Polz M.F."/>
        </authorList>
    </citation>
    <scope>NUCLEOTIDE SEQUENCE [LARGE SCALE GENOMIC DNA]</scope>
    <source>
        <strain evidence="1 2">ZF-129</strain>
    </source>
</reference>
<dbReference type="Proteomes" id="UP000094741">
    <property type="component" value="Unassembled WGS sequence"/>
</dbReference>
<evidence type="ECO:0000313" key="2">
    <source>
        <dbReference type="Proteomes" id="UP000094741"/>
    </source>
</evidence>
<dbReference type="RefSeq" id="WP_017041753.1">
    <property type="nucleotide sequence ID" value="NZ_AJYQ02000020.1"/>
</dbReference>
<dbReference type="STRING" id="1187848.A1QO_04005"/>
<dbReference type="EMBL" id="AJYQ02000020">
    <property type="protein sequence ID" value="OEE37275.1"/>
    <property type="molecule type" value="Genomic_DNA"/>
</dbReference>
<accession>A0A1E5BIK0</accession>
<comment type="caution">
    <text evidence="1">The sequence shown here is derived from an EMBL/GenBank/DDBJ whole genome shotgun (WGS) entry which is preliminary data.</text>
</comment>
<gene>
    <name evidence="1" type="ORF">A1QO_04005</name>
</gene>
<name>A0A1E5BIK0_9VIBR</name>